<accession>A0A1X7THX8</accession>
<dbReference type="EnsemblMetazoa" id="Aqu2.1.14356_001">
    <property type="protein sequence ID" value="Aqu2.1.14356_001"/>
    <property type="gene ID" value="Aqu2.1.14356"/>
</dbReference>
<dbReference type="InterPro" id="IPR031248">
    <property type="entry name" value="RNF213"/>
</dbReference>
<dbReference type="GO" id="GO:0004842">
    <property type="term" value="F:ubiquitin-protein transferase activity"/>
    <property type="evidence" value="ECO:0007669"/>
    <property type="project" value="InterPro"/>
</dbReference>
<dbReference type="InParanoid" id="A0A1X7THX8"/>
<organism evidence="1">
    <name type="scientific">Amphimedon queenslandica</name>
    <name type="common">Sponge</name>
    <dbReference type="NCBI Taxonomy" id="400682"/>
    <lineage>
        <taxon>Eukaryota</taxon>
        <taxon>Metazoa</taxon>
        <taxon>Porifera</taxon>
        <taxon>Demospongiae</taxon>
        <taxon>Heteroscleromorpha</taxon>
        <taxon>Haplosclerida</taxon>
        <taxon>Niphatidae</taxon>
        <taxon>Amphimedon</taxon>
    </lineage>
</organism>
<sequence length="441" mass="51787">MVLDLQKKATLLVVLIQDQLILALKEIYLLCLIAACQILLDVTSTTEPIEKLLNYFWHHLEIDIQTLCRATQHSFDDCILLLHTLLSRKDRQSWETKFDQIVIKPNFEIQKEQEGVIEQHIDRGRQLIIEDSDIKYRSLLQMVYETGPTTSSSIMPHLWIYRPLITIDHVSLSLERNTKFAGLTVLKEFLKKVKLLEALVCLPDIIRLQQFLYESCHLRIDETEVASSLEKFIRKGFIRTHKQQKLLAQAENFCVAWNKRVQQCIDTVNVALGFLQHSGKNPQIFMKRFMIDLKMEGKMPKSVEERCELCHVISLWRLVNVEQAKQITIGKEDPFPGIDKVFKENLEEKQKEALQVALGTYDMDQFLEVMYEFIVTQVKSRREFEADDELIEAYIDVCDYFLLEKIPNFAEKFPKEFSLKHITEIWKYAVKYQQEQIAKLQ</sequence>
<dbReference type="AlphaFoldDB" id="A0A1X7THX8"/>
<dbReference type="PANTHER" id="PTHR22605">
    <property type="entry name" value="RZ-TYPE DOMAIN-CONTAINING PROTEIN"/>
    <property type="match status" value="1"/>
</dbReference>
<dbReference type="GO" id="GO:0016887">
    <property type="term" value="F:ATP hydrolysis activity"/>
    <property type="evidence" value="ECO:0007669"/>
    <property type="project" value="InterPro"/>
</dbReference>
<reference evidence="1" key="1">
    <citation type="submission" date="2017-05" db="UniProtKB">
        <authorList>
            <consortium name="EnsemblMetazoa"/>
        </authorList>
    </citation>
    <scope>IDENTIFICATION</scope>
</reference>
<protein>
    <submittedName>
        <fullName evidence="1">Uncharacterized protein</fullName>
    </submittedName>
</protein>
<name>A0A1X7THX8_AMPQE</name>
<dbReference type="PANTHER" id="PTHR22605:SF16">
    <property type="entry name" value="E3 UBIQUITIN-PROTEIN LIGASE RNF213"/>
    <property type="match status" value="1"/>
</dbReference>
<evidence type="ECO:0000313" key="1">
    <source>
        <dbReference type="EnsemblMetazoa" id="Aqu2.1.14356_001"/>
    </source>
</evidence>
<dbReference type="OrthoDB" id="2423195at2759"/>
<proteinExistence type="predicted"/>